<dbReference type="Proteomes" id="UP001162483">
    <property type="component" value="Unassembled WGS sequence"/>
</dbReference>
<protein>
    <submittedName>
        <fullName evidence="1">Uncharacterized protein</fullName>
    </submittedName>
</protein>
<name>A0ABN9B2B8_9NEOB</name>
<evidence type="ECO:0000313" key="2">
    <source>
        <dbReference type="Proteomes" id="UP001162483"/>
    </source>
</evidence>
<gene>
    <name evidence="1" type="ORF">SPARVUS_LOCUS2095748</name>
</gene>
<comment type="caution">
    <text evidence="1">The sequence shown here is derived from an EMBL/GenBank/DDBJ whole genome shotgun (WGS) entry which is preliminary data.</text>
</comment>
<keyword evidence="2" id="KW-1185">Reference proteome</keyword>
<organism evidence="1 2">
    <name type="scientific">Staurois parvus</name>
    <dbReference type="NCBI Taxonomy" id="386267"/>
    <lineage>
        <taxon>Eukaryota</taxon>
        <taxon>Metazoa</taxon>
        <taxon>Chordata</taxon>
        <taxon>Craniata</taxon>
        <taxon>Vertebrata</taxon>
        <taxon>Euteleostomi</taxon>
        <taxon>Amphibia</taxon>
        <taxon>Batrachia</taxon>
        <taxon>Anura</taxon>
        <taxon>Neobatrachia</taxon>
        <taxon>Ranoidea</taxon>
        <taxon>Ranidae</taxon>
        <taxon>Staurois</taxon>
    </lineage>
</organism>
<accession>A0ABN9B2B8</accession>
<evidence type="ECO:0000313" key="1">
    <source>
        <dbReference type="EMBL" id="CAI9542449.1"/>
    </source>
</evidence>
<proteinExistence type="predicted"/>
<feature type="non-terminal residue" evidence="1">
    <location>
        <position position="1"/>
    </location>
</feature>
<sequence>LHLAQCSQASTALKATSKPRHFHQIATQRSVIHHFREHVSTGLESSDSMLSWRLLCTVHFTLL</sequence>
<reference evidence="1" key="1">
    <citation type="submission" date="2023-05" db="EMBL/GenBank/DDBJ databases">
        <authorList>
            <person name="Stuckert A."/>
        </authorList>
    </citation>
    <scope>NUCLEOTIDE SEQUENCE</scope>
</reference>
<dbReference type="EMBL" id="CATNWA010002249">
    <property type="protein sequence ID" value="CAI9542449.1"/>
    <property type="molecule type" value="Genomic_DNA"/>
</dbReference>